<evidence type="ECO:0000259" key="2">
    <source>
        <dbReference type="PROSITE" id="PS51674"/>
    </source>
</evidence>
<dbReference type="InterPro" id="IPR034768">
    <property type="entry name" value="4FE4S_WBL"/>
</dbReference>
<dbReference type="STRING" id="571913.VV02_23280"/>
<dbReference type="AlphaFoldDB" id="A0A0K1JN12"/>
<accession>A0A0K1JN12</accession>
<sequence length="274" mass="28789">MTAHGIGSGGLDDLDDLSAHWLGLPNADQDRQAGQSVERVAAAATQEQADALNNPPSSQIKTQAFTDSPAPATEQDRARATWAARVAASREQQRSKVDGQTIATTRPGSIAAAWRARADSPPAPAGQRWMDGAACTTRPDLPWTDDAADVSPWDALSIRETCATCPVRLACAAHAYARGVTGGWWAGADRDPDAASVPEPTWDPPRKDAPAGVEQGCLPLDLTRRQSKSVKPGRKRGPRTKAAASTSAAGQDARPVEPERQFAVLPTTFGGDAA</sequence>
<feature type="region of interest" description="Disordered" evidence="1">
    <location>
        <begin position="25"/>
        <end position="77"/>
    </location>
</feature>
<feature type="compositionally biased region" description="Low complexity" evidence="1">
    <location>
        <begin position="41"/>
        <end position="51"/>
    </location>
</feature>
<evidence type="ECO:0000313" key="3">
    <source>
        <dbReference type="EMBL" id="AKU18104.1"/>
    </source>
</evidence>
<dbReference type="PROSITE" id="PS51674">
    <property type="entry name" value="4FE4S_WBL"/>
    <property type="match status" value="1"/>
</dbReference>
<protein>
    <recommendedName>
        <fullName evidence="2">4Fe-4S Wbl-type domain-containing protein</fullName>
    </recommendedName>
</protein>
<evidence type="ECO:0000313" key="4">
    <source>
        <dbReference type="Proteomes" id="UP000066480"/>
    </source>
</evidence>
<feature type="compositionally biased region" description="Polar residues" evidence="1">
    <location>
        <begin position="54"/>
        <end position="66"/>
    </location>
</feature>
<gene>
    <name evidence="3" type="ORF">VV02_23280</name>
</gene>
<proteinExistence type="predicted"/>
<dbReference type="OrthoDB" id="5148282at2"/>
<name>A0A0K1JN12_9MICO</name>
<dbReference type="EMBL" id="CP011112">
    <property type="protein sequence ID" value="AKU18104.1"/>
    <property type="molecule type" value="Genomic_DNA"/>
</dbReference>
<feature type="compositionally biased region" description="Low complexity" evidence="1">
    <location>
        <begin position="240"/>
        <end position="249"/>
    </location>
</feature>
<reference evidence="3 4" key="1">
    <citation type="submission" date="2015-03" db="EMBL/GenBank/DDBJ databases">
        <title>Luteipulveratus halotolerans sp. nov., a novel actinobacterium (Dermacoccaceae) from Sarawak, Malaysia.</title>
        <authorList>
            <person name="Juboi H."/>
            <person name="Basik A."/>
            <person name="Shamsul S.S."/>
            <person name="Arnold P."/>
            <person name="Schmitt E.K."/>
            <person name="Sanglier J.-J."/>
            <person name="Yeo T."/>
        </authorList>
    </citation>
    <scope>NUCLEOTIDE SEQUENCE [LARGE SCALE GENOMIC DNA]</scope>
    <source>
        <strain evidence="3 4">MN07-A0370</strain>
    </source>
</reference>
<dbReference type="Proteomes" id="UP000066480">
    <property type="component" value="Chromosome"/>
</dbReference>
<dbReference type="Pfam" id="PF02467">
    <property type="entry name" value="Whib"/>
    <property type="match status" value="1"/>
</dbReference>
<feature type="region of interest" description="Disordered" evidence="1">
    <location>
        <begin position="190"/>
        <end position="274"/>
    </location>
</feature>
<feature type="domain" description="4Fe-4S Wbl-type" evidence="2">
    <location>
        <begin position="134"/>
        <end position="195"/>
    </location>
</feature>
<feature type="compositionally biased region" description="Basic residues" evidence="1">
    <location>
        <begin position="225"/>
        <end position="239"/>
    </location>
</feature>
<organism evidence="3 4">
    <name type="scientific">Luteipulveratus mongoliensis</name>
    <dbReference type="NCBI Taxonomy" id="571913"/>
    <lineage>
        <taxon>Bacteria</taxon>
        <taxon>Bacillati</taxon>
        <taxon>Actinomycetota</taxon>
        <taxon>Actinomycetes</taxon>
        <taxon>Micrococcales</taxon>
        <taxon>Dermacoccaceae</taxon>
        <taxon>Luteipulveratus</taxon>
    </lineage>
</organism>
<dbReference type="KEGG" id="lmoi:VV02_23280"/>
<keyword evidence="4" id="KW-1185">Reference proteome</keyword>
<evidence type="ECO:0000256" key="1">
    <source>
        <dbReference type="SAM" id="MobiDB-lite"/>
    </source>
</evidence>